<dbReference type="GO" id="GO:0019239">
    <property type="term" value="F:deaminase activity"/>
    <property type="evidence" value="ECO:0007669"/>
    <property type="project" value="TreeGrafter"/>
</dbReference>
<gene>
    <name evidence="2" type="ORF">SAMN05445060_3307</name>
</gene>
<sequence length="133" mass="13629">MAHIQRNSPDSLFDAGFTYSTTVAPGSLIFTAGVAPVDADGTTVAPGDVQGQTIRCLQNLGVVLEEAGATLADVVKLTVYVAEKLQVDLTVAWDAVDGAFDGNPPPGSLLGVAVLRHDDQVVEIEAVAAVPAS</sequence>
<evidence type="ECO:0000313" key="3">
    <source>
        <dbReference type="Proteomes" id="UP000186218"/>
    </source>
</evidence>
<evidence type="ECO:0000313" key="2">
    <source>
        <dbReference type="EMBL" id="SIS17790.1"/>
    </source>
</evidence>
<dbReference type="STRING" id="1344003.SAMN05445060_3307"/>
<proteinExistence type="inferred from homology"/>
<name>A0A1N7GZ45_9NOCA</name>
<dbReference type="InterPro" id="IPR035959">
    <property type="entry name" value="RutC-like_sf"/>
</dbReference>
<keyword evidence="3" id="KW-1185">Reference proteome</keyword>
<dbReference type="Gene3D" id="3.30.1330.40">
    <property type="entry name" value="RutC-like"/>
    <property type="match status" value="1"/>
</dbReference>
<reference evidence="2 3" key="1">
    <citation type="submission" date="2017-01" db="EMBL/GenBank/DDBJ databases">
        <authorList>
            <person name="Mah S.A."/>
            <person name="Swanson W.J."/>
            <person name="Moy G.W."/>
            <person name="Vacquier V.D."/>
        </authorList>
    </citation>
    <scope>NUCLEOTIDE SEQUENCE [LARGE SCALE GENOMIC DNA]</scope>
    <source>
        <strain evidence="2 3">CPCC 203464</strain>
    </source>
</reference>
<dbReference type="GO" id="GO:0005829">
    <property type="term" value="C:cytosol"/>
    <property type="evidence" value="ECO:0007669"/>
    <property type="project" value="TreeGrafter"/>
</dbReference>
<dbReference type="Proteomes" id="UP000186218">
    <property type="component" value="Unassembled WGS sequence"/>
</dbReference>
<dbReference type="AlphaFoldDB" id="A0A1N7GZ45"/>
<dbReference type="CDD" id="cd00448">
    <property type="entry name" value="YjgF_YER057c_UK114_family"/>
    <property type="match status" value="1"/>
</dbReference>
<dbReference type="PANTHER" id="PTHR11803">
    <property type="entry name" value="2-IMINOBUTANOATE/2-IMINOPROPANOATE DEAMINASE RIDA"/>
    <property type="match status" value="1"/>
</dbReference>
<comment type="similarity">
    <text evidence="1">Belongs to the RutC family.</text>
</comment>
<dbReference type="OrthoDB" id="9803101at2"/>
<protein>
    <submittedName>
        <fullName evidence="2">Enamine deaminase RidA, house cleaning of reactive enamine intermediates, YjgF/YER057c/UK114 family</fullName>
    </submittedName>
</protein>
<accession>A0A1N7GZ45</accession>
<dbReference type="InterPro" id="IPR006175">
    <property type="entry name" value="YjgF/YER057c/UK114"/>
</dbReference>
<dbReference type="Pfam" id="PF01042">
    <property type="entry name" value="Ribonuc_L-PSP"/>
    <property type="match status" value="1"/>
</dbReference>
<dbReference type="RefSeq" id="WP_076481622.1">
    <property type="nucleotide sequence ID" value="NZ_FTNT01000010.1"/>
</dbReference>
<dbReference type="EMBL" id="FTNT01000010">
    <property type="protein sequence ID" value="SIS17790.1"/>
    <property type="molecule type" value="Genomic_DNA"/>
</dbReference>
<organism evidence="2 3">
    <name type="scientific">Williamsia sterculiae</name>
    <dbReference type="NCBI Taxonomy" id="1344003"/>
    <lineage>
        <taxon>Bacteria</taxon>
        <taxon>Bacillati</taxon>
        <taxon>Actinomycetota</taxon>
        <taxon>Actinomycetes</taxon>
        <taxon>Mycobacteriales</taxon>
        <taxon>Nocardiaceae</taxon>
        <taxon>Williamsia</taxon>
    </lineage>
</organism>
<dbReference type="PANTHER" id="PTHR11803:SF58">
    <property type="entry name" value="PROTEIN HMF1-RELATED"/>
    <property type="match status" value="1"/>
</dbReference>
<evidence type="ECO:0000256" key="1">
    <source>
        <dbReference type="ARBA" id="ARBA00010552"/>
    </source>
</evidence>
<dbReference type="SUPFAM" id="SSF55298">
    <property type="entry name" value="YjgF-like"/>
    <property type="match status" value="1"/>
</dbReference>